<keyword evidence="6" id="KW-0418">Kinase</keyword>
<dbReference type="SMART" id="SM00388">
    <property type="entry name" value="HisKA"/>
    <property type="match status" value="1"/>
</dbReference>
<reference evidence="14" key="1">
    <citation type="journal article" date="2019" name="Int. J. Syst. Evol. Microbiol.">
        <title>The Global Catalogue of Microorganisms (GCM) 10K type strain sequencing project: providing services to taxonomists for standard genome sequencing and annotation.</title>
        <authorList>
            <consortium name="The Broad Institute Genomics Platform"/>
            <consortium name="The Broad Institute Genome Sequencing Center for Infectious Disease"/>
            <person name="Wu L."/>
            <person name="Ma J."/>
        </authorList>
    </citation>
    <scope>NUCLEOTIDE SEQUENCE [LARGE SCALE GENOMIC DNA]</scope>
    <source>
        <strain evidence="14">KCTC 33676</strain>
    </source>
</reference>
<dbReference type="InterPro" id="IPR001789">
    <property type="entry name" value="Sig_transdc_resp-reg_receiver"/>
</dbReference>
<evidence type="ECO:0000256" key="1">
    <source>
        <dbReference type="ARBA" id="ARBA00000085"/>
    </source>
</evidence>
<dbReference type="InterPro" id="IPR005467">
    <property type="entry name" value="His_kinase_dom"/>
</dbReference>
<dbReference type="SUPFAM" id="SSF55874">
    <property type="entry name" value="ATPase domain of HSP90 chaperone/DNA topoisomerase II/histidine kinase"/>
    <property type="match status" value="2"/>
</dbReference>
<keyword evidence="8" id="KW-0902">Two-component regulatory system</keyword>
<dbReference type="CDD" id="cd00082">
    <property type="entry name" value="HisKA"/>
    <property type="match status" value="1"/>
</dbReference>
<evidence type="ECO:0000313" key="14">
    <source>
        <dbReference type="Proteomes" id="UP001597497"/>
    </source>
</evidence>
<dbReference type="InterPro" id="IPR003594">
    <property type="entry name" value="HATPase_dom"/>
</dbReference>
<feature type="transmembrane region" description="Helical" evidence="10">
    <location>
        <begin position="375"/>
        <end position="400"/>
    </location>
</feature>
<evidence type="ECO:0000313" key="13">
    <source>
        <dbReference type="EMBL" id="MFD2673518.1"/>
    </source>
</evidence>
<evidence type="ECO:0000256" key="10">
    <source>
        <dbReference type="SAM" id="Phobius"/>
    </source>
</evidence>
<evidence type="ECO:0000256" key="7">
    <source>
        <dbReference type="ARBA" id="ARBA00022840"/>
    </source>
</evidence>
<dbReference type="CDD" id="cd17574">
    <property type="entry name" value="REC_OmpR"/>
    <property type="match status" value="1"/>
</dbReference>
<evidence type="ECO:0000256" key="9">
    <source>
        <dbReference type="PROSITE-ProRule" id="PRU00169"/>
    </source>
</evidence>
<dbReference type="PROSITE" id="PS50110">
    <property type="entry name" value="RESPONSE_REGULATORY"/>
    <property type="match status" value="1"/>
</dbReference>
<keyword evidence="14" id="KW-1185">Reference proteome</keyword>
<comment type="caution">
    <text evidence="13">The sequence shown here is derived from an EMBL/GenBank/DDBJ whole genome shotgun (WGS) entry which is preliminary data.</text>
</comment>
<evidence type="ECO:0000259" key="11">
    <source>
        <dbReference type="PROSITE" id="PS50109"/>
    </source>
</evidence>
<feature type="transmembrane region" description="Helical" evidence="10">
    <location>
        <begin position="206"/>
        <end position="223"/>
    </location>
</feature>
<dbReference type="InterPro" id="IPR008979">
    <property type="entry name" value="Galactose-bd-like_sf"/>
</dbReference>
<dbReference type="InterPro" id="IPR004358">
    <property type="entry name" value="Sig_transdc_His_kin-like_C"/>
</dbReference>
<evidence type="ECO:0000256" key="6">
    <source>
        <dbReference type="ARBA" id="ARBA00022777"/>
    </source>
</evidence>
<feature type="modified residue" description="4-aspartylphosphate" evidence="9">
    <location>
        <position position="736"/>
    </location>
</feature>
<gene>
    <name evidence="13" type="ORF">ACFSUC_18370</name>
</gene>
<dbReference type="SMART" id="SM00448">
    <property type="entry name" value="REC"/>
    <property type="match status" value="1"/>
</dbReference>
<dbReference type="InterPro" id="IPR003661">
    <property type="entry name" value="HisK_dim/P_dom"/>
</dbReference>
<feature type="transmembrane region" description="Helical" evidence="10">
    <location>
        <begin position="300"/>
        <end position="319"/>
    </location>
</feature>
<evidence type="ECO:0000256" key="3">
    <source>
        <dbReference type="ARBA" id="ARBA00022553"/>
    </source>
</evidence>
<dbReference type="Gene3D" id="3.40.50.2300">
    <property type="match status" value="1"/>
</dbReference>
<feature type="transmembrane region" description="Helical" evidence="10">
    <location>
        <begin position="325"/>
        <end position="346"/>
    </location>
</feature>
<feature type="domain" description="Histidine kinase" evidence="11">
    <location>
        <begin position="431"/>
        <end position="648"/>
    </location>
</feature>
<dbReference type="PROSITE" id="PS50109">
    <property type="entry name" value="HIS_KIN"/>
    <property type="match status" value="2"/>
</dbReference>
<proteinExistence type="predicted"/>
<dbReference type="Gene3D" id="2.60.120.260">
    <property type="entry name" value="Galactose-binding domain-like"/>
    <property type="match status" value="1"/>
</dbReference>
<dbReference type="SUPFAM" id="SSF47384">
    <property type="entry name" value="Homodimeric domain of signal transducing histidine kinase"/>
    <property type="match status" value="1"/>
</dbReference>
<dbReference type="Proteomes" id="UP001597497">
    <property type="component" value="Unassembled WGS sequence"/>
</dbReference>
<comment type="catalytic activity">
    <reaction evidence="1">
        <text>ATP + protein L-histidine = ADP + protein N-phospho-L-histidine.</text>
        <dbReference type="EC" id="2.7.13.3"/>
    </reaction>
</comment>
<evidence type="ECO:0000259" key="12">
    <source>
        <dbReference type="PROSITE" id="PS50110"/>
    </source>
</evidence>
<dbReference type="Pfam" id="PF02518">
    <property type="entry name" value="HATPase_c"/>
    <property type="match status" value="2"/>
</dbReference>
<keyword evidence="7 13" id="KW-0067">ATP-binding</keyword>
<dbReference type="Pfam" id="PF00512">
    <property type="entry name" value="HisKA"/>
    <property type="match status" value="1"/>
</dbReference>
<dbReference type="PANTHER" id="PTHR43047">
    <property type="entry name" value="TWO-COMPONENT HISTIDINE PROTEIN KINASE"/>
    <property type="match status" value="1"/>
</dbReference>
<keyword evidence="10" id="KW-0472">Membrane</keyword>
<dbReference type="Pfam" id="PF06580">
    <property type="entry name" value="His_kinase"/>
    <property type="match status" value="1"/>
</dbReference>
<dbReference type="PRINTS" id="PR00344">
    <property type="entry name" value="BCTRLSENSOR"/>
</dbReference>
<dbReference type="SUPFAM" id="SSF49785">
    <property type="entry name" value="Galactose-binding domain-like"/>
    <property type="match status" value="1"/>
</dbReference>
<feature type="transmembrane region" description="Helical" evidence="10">
    <location>
        <begin position="269"/>
        <end position="288"/>
    </location>
</feature>
<keyword evidence="10" id="KW-1133">Transmembrane helix</keyword>
<evidence type="ECO:0000256" key="2">
    <source>
        <dbReference type="ARBA" id="ARBA00012438"/>
    </source>
</evidence>
<dbReference type="RefSeq" id="WP_379931102.1">
    <property type="nucleotide sequence ID" value="NZ_JBHUMM010000044.1"/>
</dbReference>
<dbReference type="SMART" id="SM00387">
    <property type="entry name" value="HATPase_c"/>
    <property type="match status" value="2"/>
</dbReference>
<keyword evidence="3 9" id="KW-0597">Phosphoprotein</keyword>
<dbReference type="InterPro" id="IPR011623">
    <property type="entry name" value="7TMR_DISM_rcpt_extracell_dom1"/>
</dbReference>
<evidence type="ECO:0000256" key="4">
    <source>
        <dbReference type="ARBA" id="ARBA00022679"/>
    </source>
</evidence>
<keyword evidence="10" id="KW-0812">Transmembrane</keyword>
<protein>
    <recommendedName>
        <fullName evidence="2">histidine kinase</fullName>
        <ecNumber evidence="2">2.7.13.3</ecNumber>
    </recommendedName>
</protein>
<feature type="domain" description="Histidine kinase" evidence="11">
    <location>
        <begin position="915"/>
        <end position="1027"/>
    </location>
</feature>
<dbReference type="EMBL" id="JBHUMM010000044">
    <property type="protein sequence ID" value="MFD2673518.1"/>
    <property type="molecule type" value="Genomic_DNA"/>
</dbReference>
<dbReference type="InterPro" id="IPR010559">
    <property type="entry name" value="Sig_transdc_His_kin_internal"/>
</dbReference>
<dbReference type="InterPro" id="IPR036890">
    <property type="entry name" value="HATPase_C_sf"/>
</dbReference>
<dbReference type="InterPro" id="IPR011006">
    <property type="entry name" value="CheY-like_superfamily"/>
</dbReference>
<keyword evidence="5" id="KW-0547">Nucleotide-binding</keyword>
<organism evidence="13 14">
    <name type="scientific">Marinicrinis sediminis</name>
    <dbReference type="NCBI Taxonomy" id="1652465"/>
    <lineage>
        <taxon>Bacteria</taxon>
        <taxon>Bacillati</taxon>
        <taxon>Bacillota</taxon>
        <taxon>Bacilli</taxon>
        <taxon>Bacillales</taxon>
        <taxon>Paenibacillaceae</taxon>
    </lineage>
</organism>
<dbReference type="PANTHER" id="PTHR43047:SF72">
    <property type="entry name" value="OSMOSENSING HISTIDINE PROTEIN KINASE SLN1"/>
    <property type="match status" value="1"/>
</dbReference>
<accession>A0ABW5REK1</accession>
<feature type="transmembrane region" description="Helical" evidence="10">
    <location>
        <begin position="230"/>
        <end position="249"/>
    </location>
</feature>
<keyword evidence="4" id="KW-0808">Transferase</keyword>
<dbReference type="Gene3D" id="3.30.565.10">
    <property type="entry name" value="Histidine kinase-like ATPase, C-terminal domain"/>
    <property type="match status" value="2"/>
</dbReference>
<evidence type="ECO:0000256" key="5">
    <source>
        <dbReference type="ARBA" id="ARBA00022741"/>
    </source>
</evidence>
<dbReference type="InterPro" id="IPR036097">
    <property type="entry name" value="HisK_dim/P_sf"/>
</dbReference>
<dbReference type="Gene3D" id="1.10.287.130">
    <property type="match status" value="1"/>
</dbReference>
<name>A0ABW5REK1_9BACL</name>
<dbReference type="GO" id="GO:0005524">
    <property type="term" value="F:ATP binding"/>
    <property type="evidence" value="ECO:0007669"/>
    <property type="project" value="UniProtKB-KW"/>
</dbReference>
<dbReference type="EC" id="2.7.13.3" evidence="2"/>
<sequence>MKKKWLALGICLGTLGLVYMMVTQLLTINYHTPEAKQGKLDLSTVEWERDEPLPLYGEWEMYPDQIMEPADFAGRSSDPLIVQVPHSWSLDEQLPSSGKATYRLRFALDSPEGVYGLKTTSIQMSNRIYLNGELIGHSGEPDDEANYIPENTSYVSYFPLQPGENELVVQTANYDYPSGGGINLPIYIGTAEAISGLRDQLLMKDGILIVSFFMIGFYFIGLYTQRRTDYFLLMFGIYGIMAGIYCASHGEKVLYMLMPDIPYAWFQKIQLLCPAVGNIMLFLFFYQLFADLFSKRLMQISVAVGTVIVGIVLFFTPYLTLPLVLPHLGFGMYTLIFSTYILWLAVLHRKEGSIYLMFAAISMSFYSLTETLTVMGFAFIQFSIFSVFSIVTLLMFSLFMSVRFSNAFRKIESLTDELIKVDRLKDEFIVKTSHEFKTPLHGIMNISDSLLHQKPDNGSENRENIALIGQIARRLNQLVYDILDFTKLKEGQLAIEPKAIDVRSHAKAMLKVFSFLTDGKPIMLQHQFPDQLPLIYADEMRLRQILTNLLENAIKHTEQGSITISAEERETCVAISVADTGKGVEPDRLSALFEPFTSSGEPSLHHAPSLGLGLSIVKQLVELQKGHITVFSEAGSGTTFTFTLPKAKRGEAERIGKGTADFREMGSFEPFRLETPYYSKFDAPYTVFIVDDHDANLKILIDMLESKPYRVIAAKSGPEALDLLEKESGIDLAILDLMMPNMSGFEVCQEIRRRYSLSELPVLMMTASIQPMDKIAAFAAGANDYVMKPYDAAEFEARLDTLMMMKQSVGKAIDMEIAFLQSQIKPHFIYNVLNTLMSLSYTDTEQARVLTTHLATYLRGSFDFSNIQQLIPFRQEMMLIQTYLEIERIRFPDRIALEVDIPEALMHSLWLPPLMLQPLVENAVQHGFTSDIEQLQVTIRATLVEGVESSSYASFQEDWVILTVEDNGIGMSADQLGSFWNSAEGSGQGVALRNIRQRLFTMYGQTLQIESHPGRGTRIQLRIRMKAKATQHKEIS</sequence>
<dbReference type="Pfam" id="PF07695">
    <property type="entry name" value="7TMR-DISM_7TM"/>
    <property type="match status" value="1"/>
</dbReference>
<feature type="domain" description="Response regulatory" evidence="12">
    <location>
        <begin position="686"/>
        <end position="803"/>
    </location>
</feature>
<evidence type="ECO:0000256" key="8">
    <source>
        <dbReference type="ARBA" id="ARBA00023012"/>
    </source>
</evidence>
<dbReference type="Pfam" id="PF00072">
    <property type="entry name" value="Response_reg"/>
    <property type="match status" value="1"/>
</dbReference>
<dbReference type="SUPFAM" id="SSF52172">
    <property type="entry name" value="CheY-like"/>
    <property type="match status" value="1"/>
</dbReference>